<reference evidence="2" key="1">
    <citation type="submission" date="2021-01" db="EMBL/GenBank/DDBJ databases">
        <authorList>
            <person name="Kaushik A."/>
        </authorList>
    </citation>
    <scope>NUCLEOTIDE SEQUENCE</scope>
    <source>
        <strain evidence="2">AG5</strain>
    </source>
</reference>
<organism evidence="2 3">
    <name type="scientific">Rhizoctonia solani</name>
    <dbReference type="NCBI Taxonomy" id="456999"/>
    <lineage>
        <taxon>Eukaryota</taxon>
        <taxon>Fungi</taxon>
        <taxon>Dikarya</taxon>
        <taxon>Basidiomycota</taxon>
        <taxon>Agaricomycotina</taxon>
        <taxon>Agaricomycetes</taxon>
        <taxon>Cantharellales</taxon>
        <taxon>Ceratobasidiaceae</taxon>
        <taxon>Rhizoctonia</taxon>
    </lineage>
</organism>
<name>A0A8H3E653_9AGAM</name>
<feature type="compositionally biased region" description="Polar residues" evidence="1">
    <location>
        <begin position="50"/>
        <end position="63"/>
    </location>
</feature>
<comment type="caution">
    <text evidence="2">The sequence shown here is derived from an EMBL/GenBank/DDBJ whole genome shotgun (WGS) entry which is preliminary data.</text>
</comment>
<dbReference type="AlphaFoldDB" id="A0A8H3E653"/>
<accession>A0A8H3E653</accession>
<proteinExistence type="predicted"/>
<feature type="compositionally biased region" description="Polar residues" evidence="1">
    <location>
        <begin position="70"/>
        <end position="82"/>
    </location>
</feature>
<protein>
    <submittedName>
        <fullName evidence="2">Uncharacterized protein</fullName>
    </submittedName>
</protein>
<evidence type="ECO:0000313" key="2">
    <source>
        <dbReference type="EMBL" id="CAE7198184.1"/>
    </source>
</evidence>
<gene>
    <name evidence="2" type="ORF">RDB_LOCUS135623</name>
</gene>
<feature type="region of interest" description="Disordered" evidence="1">
    <location>
        <begin position="39"/>
        <end position="83"/>
    </location>
</feature>
<evidence type="ECO:0000313" key="3">
    <source>
        <dbReference type="Proteomes" id="UP000663827"/>
    </source>
</evidence>
<evidence type="ECO:0000256" key="1">
    <source>
        <dbReference type="SAM" id="MobiDB-lite"/>
    </source>
</evidence>
<dbReference type="Proteomes" id="UP000663827">
    <property type="component" value="Unassembled WGS sequence"/>
</dbReference>
<sequence>MGGGDTIKTGGRHNETWVHAERVTSVSASRAYTYHAPFSSPLRAPHLDATQAQDPYSSQTGTSLPYPCRTSRNQQASLSQLGEPSRLARVGLQTRNRERARGRSPCRYPRTPGGIVGTWLVFGIYRPVVE</sequence>
<dbReference type="EMBL" id="CAJNJQ010003408">
    <property type="protein sequence ID" value="CAE7198184.1"/>
    <property type="molecule type" value="Genomic_DNA"/>
</dbReference>